<proteinExistence type="predicted"/>
<sequence length="81" mass="8770">MTVSVIEAPVSTIGDEANKVVINGVVWAMISGHRSRKTAVSAAERFLRETSAFNVRVARTHAPRGSGLGVWVVVIRLKRAE</sequence>
<reference evidence="1" key="1">
    <citation type="journal article" date="2015" name="Nature">
        <title>Complex archaea that bridge the gap between prokaryotes and eukaryotes.</title>
        <authorList>
            <person name="Spang A."/>
            <person name="Saw J.H."/>
            <person name="Jorgensen S.L."/>
            <person name="Zaremba-Niedzwiedzka K."/>
            <person name="Martijn J."/>
            <person name="Lind A.E."/>
            <person name="van Eijk R."/>
            <person name="Schleper C."/>
            <person name="Guy L."/>
            <person name="Ettema T.J."/>
        </authorList>
    </citation>
    <scope>NUCLEOTIDE SEQUENCE</scope>
</reference>
<accession>A0A0F9U1B9</accession>
<organism evidence="1">
    <name type="scientific">marine sediment metagenome</name>
    <dbReference type="NCBI Taxonomy" id="412755"/>
    <lineage>
        <taxon>unclassified sequences</taxon>
        <taxon>metagenomes</taxon>
        <taxon>ecological metagenomes</taxon>
    </lineage>
</organism>
<protein>
    <submittedName>
        <fullName evidence="1">Uncharacterized protein</fullName>
    </submittedName>
</protein>
<gene>
    <name evidence="1" type="ORF">LCGC14_0585180</name>
</gene>
<evidence type="ECO:0000313" key="1">
    <source>
        <dbReference type="EMBL" id="KKN55146.1"/>
    </source>
</evidence>
<dbReference type="AlphaFoldDB" id="A0A0F9U1B9"/>
<name>A0A0F9U1B9_9ZZZZ</name>
<dbReference type="EMBL" id="LAZR01000898">
    <property type="protein sequence ID" value="KKN55146.1"/>
    <property type="molecule type" value="Genomic_DNA"/>
</dbReference>
<comment type="caution">
    <text evidence="1">The sequence shown here is derived from an EMBL/GenBank/DDBJ whole genome shotgun (WGS) entry which is preliminary data.</text>
</comment>